<feature type="coiled-coil region" evidence="9">
    <location>
        <begin position="877"/>
        <end position="934"/>
    </location>
</feature>
<keyword evidence="7 8" id="KW-0407">Ion channel</keyword>
<dbReference type="EMBL" id="KN840443">
    <property type="protein sequence ID" value="KIP11881.1"/>
    <property type="molecule type" value="Genomic_DNA"/>
</dbReference>
<feature type="transmembrane region" description="Helical" evidence="11">
    <location>
        <begin position="687"/>
        <end position="709"/>
    </location>
</feature>
<keyword evidence="9" id="KW-0175">Coiled coil</keyword>
<dbReference type="GO" id="GO:0022841">
    <property type="term" value="F:potassium ion leak channel activity"/>
    <property type="evidence" value="ECO:0007669"/>
    <property type="project" value="TreeGrafter"/>
</dbReference>
<dbReference type="HOGENOM" id="CLU_009214_0_0_1"/>
<dbReference type="InterPro" id="IPR003280">
    <property type="entry name" value="2pore_dom_K_chnl"/>
</dbReference>
<dbReference type="PANTHER" id="PTHR11003:SF342">
    <property type="entry name" value="OUTWARD-RECTIFIER POTASSIUM CHANNEL TOK1"/>
    <property type="match status" value="1"/>
</dbReference>
<comment type="similarity">
    <text evidence="8">Belongs to the two pore domain potassium channel (TC 1.A.1.8) family.</text>
</comment>
<dbReference type="Gene3D" id="1.10.287.70">
    <property type="match status" value="2"/>
</dbReference>
<evidence type="ECO:0000313" key="13">
    <source>
        <dbReference type="EMBL" id="KIP11881.1"/>
    </source>
</evidence>
<name>A0A0C3S6K3_PHLG1</name>
<feature type="transmembrane region" description="Helical" evidence="11">
    <location>
        <begin position="280"/>
        <end position="302"/>
    </location>
</feature>
<feature type="compositionally biased region" description="Polar residues" evidence="10">
    <location>
        <begin position="797"/>
        <end position="819"/>
    </location>
</feature>
<keyword evidence="2 8" id="KW-0813">Transport</keyword>
<feature type="region of interest" description="Disordered" evidence="10">
    <location>
        <begin position="795"/>
        <end position="819"/>
    </location>
</feature>
<gene>
    <name evidence="13" type="ORF">PHLGIDRAFT_33164</name>
</gene>
<evidence type="ECO:0000313" key="14">
    <source>
        <dbReference type="Proteomes" id="UP000053257"/>
    </source>
</evidence>
<keyword evidence="6 11" id="KW-0472">Membrane</keyword>
<feature type="transmembrane region" description="Helical" evidence="11">
    <location>
        <begin position="746"/>
        <end position="765"/>
    </location>
</feature>
<dbReference type="AlphaFoldDB" id="A0A0C3S6K3"/>
<evidence type="ECO:0000256" key="11">
    <source>
        <dbReference type="SAM" id="Phobius"/>
    </source>
</evidence>
<feature type="compositionally biased region" description="Basic and acidic residues" evidence="10">
    <location>
        <begin position="611"/>
        <end position="621"/>
    </location>
</feature>
<evidence type="ECO:0000256" key="9">
    <source>
        <dbReference type="SAM" id="Coils"/>
    </source>
</evidence>
<feature type="compositionally biased region" description="Basic and acidic residues" evidence="10">
    <location>
        <begin position="18"/>
        <end position="37"/>
    </location>
</feature>
<dbReference type="GO" id="GO:0015271">
    <property type="term" value="F:outward rectifier potassium channel activity"/>
    <property type="evidence" value="ECO:0007669"/>
    <property type="project" value="TreeGrafter"/>
</dbReference>
<sequence length="991" mass="110291">MGLPAILTLFHLVSNARRRGDQGDVEAQEKNPSRDGGEGTDDDGAGEGEMDDGEEDEEPYDPLSDPARRLHRLASATNNTTFGSDVKSLSRSSSLGSQNESWFTKCKNYLLPPEESDAALDKFAPNYRWTPIISGVVVPFALLLEIPGLTEHWYIRTESNQVVETRENPVILDVGLALSMACGLLANICLMLRFLEKRVKTVTLLTMVFLTLHDLINIVAVIVFGVEHRFDDDFTYGQSFWMTVCSTAASTVTNVTLITDYIHTPDFAQSGSGLTRKQRSLVIIVMALLIYVAFGALVYSFMLSLNFIDGMYYTAVTIETIGFGDIHPDSTGSRVFTCCYMGFGILIVGVTVAMIRETVLEGLELGYRKRLANLQHKRREARRFRSWEKRWRRAIEWRLREAGQPLWASDKNHHREDVRFVGLGGPQEGAGEVHWMKRWLEAVGLRRHERSGLHVRGHPRGKHLNLDGLTPQQLEAAALEAGVPLEMFVSLPPKRPEASRLMSSSADNARRGEAHQHMLWSHPHPGTTSWPTESQTPTHAQVGRMSAMLTKFAMAVTGTHVHMLGHATETHPSVQMQQEARKQPMPDVVFRDPHRTHPDAETQEGSGSPGEKTDVGGRKDYANGGQHAGPQTDDPTIRPSGGLVAEGTLHPNVPGWAKDLAGGRRTETSMFYANLKQDMEAEESKAYWAKLSVAWSIFLLFWLVGSAIFCTTEGWTYGDAMYFCFMAFTTTGYGDFAPATPTGRSVFVVWALLGVAAMTILISVIEEAGSYRYKSALHFKTFDNAVKKFRARENEETQNLIERTTPQAPRTHSNSSLPDVAGSAQQAAQHELEKLPTEIIRQVQTFHDHMRFFVNNGASAEGTEGDMQKKQRIPKQLRKLLDEIAELEDIGERAKREILEDDDSRNTLLMLSIERTLRRLINSAERSLAALAERDSIVALQSQRFQQDAPEASTSTRRNTSPELSSSASAGSPTPSDEDGGMAQQMHNSFM</sequence>
<dbReference type="Pfam" id="PF07885">
    <property type="entry name" value="Ion_trans_2"/>
    <property type="match status" value="2"/>
</dbReference>
<keyword evidence="4 11" id="KW-1133">Transmembrane helix</keyword>
<feature type="domain" description="Potassium channel" evidence="12">
    <location>
        <begin position="697"/>
        <end position="766"/>
    </location>
</feature>
<feature type="compositionally biased region" description="Acidic residues" evidence="10">
    <location>
        <begin position="38"/>
        <end position="60"/>
    </location>
</feature>
<feature type="transmembrane region" description="Helical" evidence="11">
    <location>
        <begin position="170"/>
        <end position="192"/>
    </location>
</feature>
<feature type="region of interest" description="Disordered" evidence="10">
    <location>
        <begin position="16"/>
        <end position="65"/>
    </location>
</feature>
<feature type="region of interest" description="Disordered" evidence="10">
    <location>
        <begin position="570"/>
        <end position="660"/>
    </location>
</feature>
<evidence type="ECO:0000256" key="10">
    <source>
        <dbReference type="SAM" id="MobiDB-lite"/>
    </source>
</evidence>
<evidence type="ECO:0000259" key="12">
    <source>
        <dbReference type="Pfam" id="PF07885"/>
    </source>
</evidence>
<feature type="region of interest" description="Disordered" evidence="10">
    <location>
        <begin position="498"/>
        <end position="540"/>
    </location>
</feature>
<evidence type="ECO:0000256" key="5">
    <source>
        <dbReference type="ARBA" id="ARBA00023065"/>
    </source>
</evidence>
<accession>A0A0C3S6K3</accession>
<reference evidence="13 14" key="1">
    <citation type="journal article" date="2014" name="PLoS Genet.">
        <title>Analysis of the Phlebiopsis gigantea genome, transcriptome and secretome provides insight into its pioneer colonization strategies of wood.</title>
        <authorList>
            <person name="Hori C."/>
            <person name="Ishida T."/>
            <person name="Igarashi K."/>
            <person name="Samejima M."/>
            <person name="Suzuki H."/>
            <person name="Master E."/>
            <person name="Ferreira P."/>
            <person name="Ruiz-Duenas F.J."/>
            <person name="Held B."/>
            <person name="Canessa P."/>
            <person name="Larrondo L.F."/>
            <person name="Schmoll M."/>
            <person name="Druzhinina I.S."/>
            <person name="Kubicek C.P."/>
            <person name="Gaskell J.A."/>
            <person name="Kersten P."/>
            <person name="St John F."/>
            <person name="Glasner J."/>
            <person name="Sabat G."/>
            <person name="Splinter BonDurant S."/>
            <person name="Syed K."/>
            <person name="Yadav J."/>
            <person name="Mgbeahuruike A.C."/>
            <person name="Kovalchuk A."/>
            <person name="Asiegbu F.O."/>
            <person name="Lackner G."/>
            <person name="Hoffmeister D."/>
            <person name="Rencoret J."/>
            <person name="Gutierrez A."/>
            <person name="Sun H."/>
            <person name="Lindquist E."/>
            <person name="Barry K."/>
            <person name="Riley R."/>
            <person name="Grigoriev I.V."/>
            <person name="Henrissat B."/>
            <person name="Kues U."/>
            <person name="Berka R.M."/>
            <person name="Martinez A.T."/>
            <person name="Covert S.F."/>
            <person name="Blanchette R.A."/>
            <person name="Cullen D."/>
        </authorList>
    </citation>
    <scope>NUCLEOTIDE SEQUENCE [LARGE SCALE GENOMIC DNA]</scope>
    <source>
        <strain evidence="13 14">11061_1 CR5-6</strain>
    </source>
</reference>
<evidence type="ECO:0000256" key="6">
    <source>
        <dbReference type="ARBA" id="ARBA00023136"/>
    </source>
</evidence>
<protein>
    <recommendedName>
        <fullName evidence="12">Potassium channel domain-containing protein</fullName>
    </recommendedName>
</protein>
<dbReference type="InterPro" id="IPR013099">
    <property type="entry name" value="K_chnl_dom"/>
</dbReference>
<evidence type="ECO:0000256" key="8">
    <source>
        <dbReference type="RuleBase" id="RU003857"/>
    </source>
</evidence>
<feature type="region of interest" description="Disordered" evidence="10">
    <location>
        <begin position="942"/>
        <end position="991"/>
    </location>
</feature>
<dbReference type="STRING" id="745531.A0A0C3S6K3"/>
<dbReference type="GO" id="GO:0030322">
    <property type="term" value="P:stabilization of membrane potential"/>
    <property type="evidence" value="ECO:0007669"/>
    <property type="project" value="TreeGrafter"/>
</dbReference>
<keyword evidence="5 8" id="KW-0406">Ion transport</keyword>
<evidence type="ECO:0000256" key="1">
    <source>
        <dbReference type="ARBA" id="ARBA00004141"/>
    </source>
</evidence>
<feature type="compositionally biased region" description="Polar residues" evidence="10">
    <location>
        <begin position="942"/>
        <end position="959"/>
    </location>
</feature>
<feature type="compositionally biased region" description="Low complexity" evidence="10">
    <location>
        <begin position="961"/>
        <end position="975"/>
    </location>
</feature>
<evidence type="ECO:0000256" key="4">
    <source>
        <dbReference type="ARBA" id="ARBA00022989"/>
    </source>
</evidence>
<dbReference type="PANTHER" id="PTHR11003">
    <property type="entry name" value="POTASSIUM CHANNEL, SUBFAMILY K"/>
    <property type="match status" value="1"/>
</dbReference>
<dbReference type="GO" id="GO:0005886">
    <property type="term" value="C:plasma membrane"/>
    <property type="evidence" value="ECO:0007669"/>
    <property type="project" value="TreeGrafter"/>
</dbReference>
<feature type="transmembrane region" description="Helical" evidence="11">
    <location>
        <begin position="334"/>
        <end position="355"/>
    </location>
</feature>
<evidence type="ECO:0000256" key="3">
    <source>
        <dbReference type="ARBA" id="ARBA00022692"/>
    </source>
</evidence>
<proteinExistence type="inferred from homology"/>
<feature type="transmembrane region" description="Helical" evidence="11">
    <location>
        <begin position="204"/>
        <end position="226"/>
    </location>
</feature>
<dbReference type="OrthoDB" id="297496at2759"/>
<feature type="transmembrane region" description="Helical" evidence="11">
    <location>
        <begin position="132"/>
        <end position="150"/>
    </location>
</feature>
<evidence type="ECO:0000256" key="7">
    <source>
        <dbReference type="ARBA" id="ARBA00023303"/>
    </source>
</evidence>
<dbReference type="SUPFAM" id="SSF81324">
    <property type="entry name" value="Voltage-gated potassium channels"/>
    <property type="match status" value="2"/>
</dbReference>
<organism evidence="13 14">
    <name type="scientific">Phlebiopsis gigantea (strain 11061_1 CR5-6)</name>
    <name type="common">White-rot fungus</name>
    <name type="synonym">Peniophora gigantea</name>
    <dbReference type="NCBI Taxonomy" id="745531"/>
    <lineage>
        <taxon>Eukaryota</taxon>
        <taxon>Fungi</taxon>
        <taxon>Dikarya</taxon>
        <taxon>Basidiomycota</taxon>
        <taxon>Agaricomycotina</taxon>
        <taxon>Agaricomycetes</taxon>
        <taxon>Polyporales</taxon>
        <taxon>Phanerochaetaceae</taxon>
        <taxon>Phlebiopsis</taxon>
    </lineage>
</organism>
<evidence type="ECO:0000256" key="2">
    <source>
        <dbReference type="ARBA" id="ARBA00022448"/>
    </source>
</evidence>
<dbReference type="Proteomes" id="UP000053257">
    <property type="component" value="Unassembled WGS sequence"/>
</dbReference>
<dbReference type="PRINTS" id="PR01333">
    <property type="entry name" value="2POREKCHANEL"/>
</dbReference>
<keyword evidence="14" id="KW-1185">Reference proteome</keyword>
<comment type="subcellular location">
    <subcellularLocation>
        <location evidence="1">Membrane</location>
        <topology evidence="1">Multi-pass membrane protein</topology>
    </subcellularLocation>
</comment>
<feature type="compositionally biased region" description="Basic and acidic residues" evidence="10">
    <location>
        <begin position="579"/>
        <end position="600"/>
    </location>
</feature>
<keyword evidence="3 8" id="KW-0812">Transmembrane</keyword>
<feature type="domain" description="Potassium channel" evidence="12">
    <location>
        <begin position="287"/>
        <end position="359"/>
    </location>
</feature>
<feature type="transmembrane region" description="Helical" evidence="11">
    <location>
        <begin position="238"/>
        <end position="259"/>
    </location>
</feature>
<feature type="compositionally biased region" description="Polar residues" evidence="10">
    <location>
        <begin position="526"/>
        <end position="539"/>
    </location>
</feature>